<keyword evidence="2" id="KW-1185">Reference proteome</keyword>
<dbReference type="EnsemblBacteria" id="BAC52256">
    <property type="protein sequence ID" value="BAC52256"/>
    <property type="gene ID" value="BAC52256"/>
</dbReference>
<organism evidence="1 2">
    <name type="scientific">Bradyrhizobium diazoefficiens (strain JCM 10833 / BCRC 13528 / IAM 13628 / NBRC 14792 / USDA 110)</name>
    <dbReference type="NCBI Taxonomy" id="224911"/>
    <lineage>
        <taxon>Bacteria</taxon>
        <taxon>Pseudomonadati</taxon>
        <taxon>Pseudomonadota</taxon>
        <taxon>Alphaproteobacteria</taxon>
        <taxon>Hyphomicrobiales</taxon>
        <taxon>Nitrobacteraceae</taxon>
        <taxon>Bradyrhizobium</taxon>
    </lineage>
</organism>
<dbReference type="KEGG" id="bja:blr6991"/>
<name>Q89ET1_BRADU</name>
<dbReference type="EMBL" id="BA000040">
    <property type="protein sequence ID" value="BAC52256.1"/>
    <property type="molecule type" value="Genomic_DNA"/>
</dbReference>
<dbReference type="Proteomes" id="UP000002526">
    <property type="component" value="Chromosome"/>
</dbReference>
<dbReference type="InParanoid" id="Q89ET1"/>
<evidence type="ECO:0000313" key="2">
    <source>
        <dbReference type="Proteomes" id="UP000002526"/>
    </source>
</evidence>
<gene>
    <name evidence="1" type="ordered locus">blr6991</name>
</gene>
<dbReference type="AlphaFoldDB" id="Q89ET1"/>
<dbReference type="HOGENOM" id="CLU_1933992_0_0_5"/>
<accession>Q89ET1</accession>
<dbReference type="OrthoDB" id="9980013at2"/>
<proteinExistence type="predicted"/>
<evidence type="ECO:0000313" key="1">
    <source>
        <dbReference type="EMBL" id="BAC52256.1"/>
    </source>
</evidence>
<reference evidence="2" key="1">
    <citation type="journal article" date="2002" name="DNA Res.">
        <title>Complete genomic sequence of nitrogen-fixing symbiotic bacterium Bradyrhizobium japonicum USDA110.</title>
        <authorList>
            <person name="Kaneko T."/>
            <person name="Nakamura Y."/>
            <person name="Sato S."/>
            <person name="Minamisawa K."/>
            <person name="Uchiumi T."/>
            <person name="Sasamoto S."/>
            <person name="Watanabe A."/>
            <person name="Idesawa K."/>
            <person name="Iriguchi M."/>
            <person name="Kawashima K."/>
            <person name="Kohara M."/>
            <person name="Matsumoto M."/>
            <person name="Shimpo S."/>
            <person name="Tsuruoka H."/>
            <person name="Wada T."/>
            <person name="Yamada M."/>
            <person name="Tabata S."/>
        </authorList>
    </citation>
    <scope>NUCLEOTIDE SEQUENCE [LARGE SCALE GENOMIC DNA]</scope>
    <source>
        <strain evidence="2">JCM 10833 / BCRC 13528 / IAM 13628 / NBRC 14792 / USDA 110</strain>
    </source>
</reference>
<dbReference type="eggNOG" id="ENOG5034AS6">
    <property type="taxonomic scope" value="Bacteria"/>
</dbReference>
<sequence length="130" mass="13771">MKLLGRTLGGSPMTLRGVPAVTIIVLLGLGVQAKAQGPCAEVLRLRNAASEAWKHAMSAPASQRCGALAQVSVATEATLNYADNNRQSCNTSDRLLNEVDGYHRQAVQARARPIDRNGAKFASNCPEADV</sequence>
<protein>
    <submittedName>
        <fullName evidence="1">Blr6991 protein</fullName>
    </submittedName>
</protein>